<evidence type="ECO:0000313" key="1">
    <source>
        <dbReference type="EMBL" id="QRV35562.1"/>
    </source>
</evidence>
<dbReference type="RefSeq" id="WP_030120038.1">
    <property type="nucleotide sequence ID" value="NZ_CP070245.1"/>
</dbReference>
<dbReference type="EMBL" id="CP070245">
    <property type="protein sequence ID" value="QRV35562.1"/>
    <property type="molecule type" value="Genomic_DNA"/>
</dbReference>
<sequence>MPNYTNPAARLHAVLSLFMEQQESGQAIQTVWARTLGVNESQVPVELCRLAGLVPRIVETVHLGADEHQVDNVNYWGPRWAAVLTATAQSANNATGFLKEDMLRNLGMTASYLSLVAPEGVIPDDEQLESLRGQVASLLDEARAADKLPLQLRTVLVRRLHDIIYALDHVLVVGPDGVHAAVERLMCNLATSDTEGSDADGPDGILTRVRVAAGAVYGAFLFGPTAYQAIQGWGSIGQRMLGM</sequence>
<gene>
    <name evidence="1" type="ORF">I6J42_17020</name>
</gene>
<dbReference type="Proteomes" id="UP000623926">
    <property type="component" value="Chromosome"/>
</dbReference>
<proteinExistence type="predicted"/>
<reference evidence="1 2" key="1">
    <citation type="submission" date="2021-02" db="EMBL/GenBank/DDBJ databases">
        <title>FDA dAtabase for Regulatory Grade micrObial Sequences (FDA-ARGOS): Supporting development and validation of Infectious Disease Dx tests.</title>
        <authorList>
            <person name="Sproer C."/>
            <person name="Gronow S."/>
            <person name="Severitt S."/>
            <person name="Schroder I."/>
            <person name="Tallon L."/>
            <person name="Sadzewicz L."/>
            <person name="Zhao X."/>
            <person name="Boylan J."/>
            <person name="Ott S."/>
            <person name="Bowen H."/>
            <person name="Vavikolanu K."/>
            <person name="Mehta A."/>
            <person name="Aluvathingal J."/>
            <person name="Nadendla S."/>
            <person name="Lowell S."/>
            <person name="Myers T."/>
            <person name="Yan Y."/>
            <person name="Sichtig H."/>
        </authorList>
    </citation>
    <scope>NUCLEOTIDE SEQUENCE [LARGE SCALE GENOMIC DNA]</scope>
    <source>
        <strain evidence="1 2">FDAARGOS_1212</strain>
    </source>
</reference>
<evidence type="ECO:0000313" key="2">
    <source>
        <dbReference type="Proteomes" id="UP000623926"/>
    </source>
</evidence>
<organism evidence="1 2">
    <name type="scientific">Streptomyces californicus</name>
    <dbReference type="NCBI Taxonomy" id="67351"/>
    <lineage>
        <taxon>Bacteria</taxon>
        <taxon>Bacillati</taxon>
        <taxon>Actinomycetota</taxon>
        <taxon>Actinomycetes</taxon>
        <taxon>Kitasatosporales</taxon>
        <taxon>Streptomycetaceae</taxon>
        <taxon>Streptomyces</taxon>
    </lineage>
</organism>
<name>A0ABD7CW77_9ACTN</name>
<dbReference type="AlphaFoldDB" id="A0ABD7CW77"/>
<protein>
    <submittedName>
        <fullName evidence="1">Uncharacterized protein</fullName>
    </submittedName>
</protein>
<accession>A0ABD7CW77</accession>